<dbReference type="Proteomes" id="UP000284731">
    <property type="component" value="Unassembled WGS sequence"/>
</dbReference>
<protein>
    <recommendedName>
        <fullName evidence="3">GNAT family N-acetyltransferase</fullName>
    </recommendedName>
</protein>
<sequence length="189" mass="21516">MKIIKNEEINENLFSQMIRLDHAVWPSDDESYLPASYLRRLYEGSKDGLFFAVDDEGHLMGYQTLIFVDEDNFQKYYVTGDFTILKNIGMKKGNNILYIYTANIKEEYQGSGCMKKIGKAIASWLVDQEEKGYRVSVAYAEAVTSAGVKTVTGGYEMEPMKDVDETGLGHYILKDGMKAYCKKMLEESD</sequence>
<proteinExistence type="predicted"/>
<dbReference type="EMBL" id="QRWX01000002">
    <property type="protein sequence ID" value="RGT56461.1"/>
    <property type="molecule type" value="Genomic_DNA"/>
</dbReference>
<evidence type="ECO:0000313" key="1">
    <source>
        <dbReference type="EMBL" id="RGT56461.1"/>
    </source>
</evidence>
<comment type="caution">
    <text evidence="1">The sequence shown here is derived from an EMBL/GenBank/DDBJ whole genome shotgun (WGS) entry which is preliminary data.</text>
</comment>
<dbReference type="InterPro" id="IPR016181">
    <property type="entry name" value="Acyl_CoA_acyltransferase"/>
</dbReference>
<accession>A0A412PFR2</accession>
<evidence type="ECO:0008006" key="3">
    <source>
        <dbReference type="Google" id="ProtNLM"/>
    </source>
</evidence>
<evidence type="ECO:0000313" key="2">
    <source>
        <dbReference type="Proteomes" id="UP000284731"/>
    </source>
</evidence>
<dbReference type="SUPFAM" id="SSF55729">
    <property type="entry name" value="Acyl-CoA N-acyltransferases (Nat)"/>
    <property type="match status" value="1"/>
</dbReference>
<dbReference type="RefSeq" id="WP_006525089.1">
    <property type="nucleotide sequence ID" value="NZ_CABJCF010000002.1"/>
</dbReference>
<dbReference type="Gene3D" id="3.40.630.30">
    <property type="match status" value="1"/>
</dbReference>
<gene>
    <name evidence="1" type="ORF">DWX20_06590</name>
</gene>
<dbReference type="AlphaFoldDB" id="A0A412PFR2"/>
<name>A0A412PFR2_9FIRM</name>
<reference evidence="1 2" key="1">
    <citation type="submission" date="2018-08" db="EMBL/GenBank/DDBJ databases">
        <title>A genome reference for cultivated species of the human gut microbiota.</title>
        <authorList>
            <person name="Zou Y."/>
            <person name="Xue W."/>
            <person name="Luo G."/>
        </authorList>
    </citation>
    <scope>NUCLEOTIDE SEQUENCE [LARGE SCALE GENOMIC DNA]</scope>
    <source>
        <strain evidence="1 2">AF18-46</strain>
    </source>
</reference>
<organism evidence="1 2">
    <name type="scientific">Solobacterium moorei</name>
    <dbReference type="NCBI Taxonomy" id="102148"/>
    <lineage>
        <taxon>Bacteria</taxon>
        <taxon>Bacillati</taxon>
        <taxon>Bacillota</taxon>
        <taxon>Erysipelotrichia</taxon>
        <taxon>Erysipelotrichales</taxon>
        <taxon>Erysipelotrichaceae</taxon>
        <taxon>Solobacterium</taxon>
    </lineage>
</organism>